<keyword evidence="3" id="KW-0238">DNA-binding</keyword>
<gene>
    <name evidence="4" type="ORF">OXH55_07990</name>
</gene>
<dbReference type="EMBL" id="JAPQES010000002">
    <property type="protein sequence ID" value="MCY6370569.1"/>
    <property type="molecule type" value="Genomic_DNA"/>
</dbReference>
<keyword evidence="5" id="KW-1185">Reference proteome</keyword>
<dbReference type="RefSeq" id="WP_268049302.1">
    <property type="nucleotide sequence ID" value="NZ_JAPQES010000002.1"/>
</dbReference>
<evidence type="ECO:0000256" key="2">
    <source>
        <dbReference type="ARBA" id="ARBA00005442"/>
    </source>
</evidence>
<dbReference type="InterPro" id="IPR001448">
    <property type="entry name" value="SASP_alpha/beta-type"/>
</dbReference>
<comment type="caution">
    <text evidence="4">The sequence shown here is derived from an EMBL/GenBank/DDBJ whole genome shotgun (WGS) entry which is preliminary data.</text>
</comment>
<evidence type="ECO:0000256" key="3">
    <source>
        <dbReference type="ARBA" id="ARBA00023125"/>
    </source>
</evidence>
<evidence type="ECO:0000313" key="4">
    <source>
        <dbReference type="EMBL" id="MCY6370569.1"/>
    </source>
</evidence>
<dbReference type="Gene3D" id="6.10.10.80">
    <property type="entry name" value="Small, acid-soluble spore protein, alpha/beta type-like"/>
    <property type="match status" value="1"/>
</dbReference>
<protein>
    <submittedName>
        <fullName evidence="4">Small, acid-soluble spore protein, alpha/beta type</fullName>
    </submittedName>
</protein>
<accession>A0ABT4CND8</accession>
<evidence type="ECO:0000256" key="1">
    <source>
        <dbReference type="ARBA" id="ARBA00003863"/>
    </source>
</evidence>
<reference evidence="4" key="1">
    <citation type="submission" date="2022-12" db="EMBL/GenBank/DDBJ databases">
        <authorList>
            <person name="Wang J."/>
        </authorList>
    </citation>
    <scope>NUCLEOTIDE SEQUENCE</scope>
    <source>
        <strain evidence="4">HY-42-06</strain>
    </source>
</reference>
<proteinExistence type="inferred from homology"/>
<comment type="function">
    <text evidence="1">SASP are bound to spore DNA. They are double-stranded DNA-binding proteins that cause DNA to change to an a-like conformation. They protect the DNA backbone from chemical and enzymatic cleavage and are thus involved in dormant spore's high resistance to UV light.</text>
</comment>
<name>A0ABT4CND8_9CLOT</name>
<dbReference type="Proteomes" id="UP001079657">
    <property type="component" value="Unassembled WGS sequence"/>
</dbReference>
<evidence type="ECO:0000313" key="5">
    <source>
        <dbReference type="Proteomes" id="UP001079657"/>
    </source>
</evidence>
<dbReference type="InterPro" id="IPR018126">
    <property type="entry name" value="SASP_alpha/beta-type_CS"/>
</dbReference>
<comment type="similarity">
    <text evidence="2">Belongs to the alpha/beta-type SASP family.</text>
</comment>
<dbReference type="PROSITE" id="PS00304">
    <property type="entry name" value="SASP_1"/>
    <property type="match status" value="1"/>
</dbReference>
<organism evidence="4 5">
    <name type="scientific">Clostridium ganghwense</name>
    <dbReference type="NCBI Taxonomy" id="312089"/>
    <lineage>
        <taxon>Bacteria</taxon>
        <taxon>Bacillati</taxon>
        <taxon>Bacillota</taxon>
        <taxon>Clostridia</taxon>
        <taxon>Eubacteriales</taxon>
        <taxon>Clostridiaceae</taxon>
        <taxon>Clostridium</taxon>
    </lineage>
</organism>
<dbReference type="Pfam" id="PF00269">
    <property type="entry name" value="SASP"/>
    <property type="match status" value="1"/>
</dbReference>
<dbReference type="InterPro" id="IPR038300">
    <property type="entry name" value="SASP_sf_alpha/beta"/>
</dbReference>
<sequence length="86" mass="9874">MGKTPLKKVIKAKLKSNKELSELEKLRERMKYEIAKELGLNEKVDKFGWSGLTAEETGRIGGVMTKRKRELKIPKNDVILSMNENK</sequence>